<feature type="region of interest" description="Disordered" evidence="2">
    <location>
        <begin position="114"/>
        <end position="180"/>
    </location>
</feature>
<evidence type="ECO:0000313" key="4">
    <source>
        <dbReference type="Proteomes" id="UP001515480"/>
    </source>
</evidence>
<organism evidence="3 4">
    <name type="scientific">Prymnesium parvum</name>
    <name type="common">Toxic golden alga</name>
    <dbReference type="NCBI Taxonomy" id="97485"/>
    <lineage>
        <taxon>Eukaryota</taxon>
        <taxon>Haptista</taxon>
        <taxon>Haptophyta</taxon>
        <taxon>Prymnesiophyceae</taxon>
        <taxon>Prymnesiales</taxon>
        <taxon>Prymnesiaceae</taxon>
        <taxon>Prymnesium</taxon>
    </lineage>
</organism>
<accession>A0AB34J0K3</accession>
<evidence type="ECO:0008006" key="5">
    <source>
        <dbReference type="Google" id="ProtNLM"/>
    </source>
</evidence>
<feature type="region of interest" description="Disordered" evidence="2">
    <location>
        <begin position="1"/>
        <end position="74"/>
    </location>
</feature>
<feature type="compositionally biased region" description="Low complexity" evidence="2">
    <location>
        <begin position="29"/>
        <end position="44"/>
    </location>
</feature>
<proteinExistence type="predicted"/>
<dbReference type="InterPro" id="IPR019347">
    <property type="entry name" value="Axonemal_dynein_light_chain"/>
</dbReference>
<dbReference type="Proteomes" id="UP001515480">
    <property type="component" value="Unassembled WGS sequence"/>
</dbReference>
<name>A0AB34J0K3_PRYPA</name>
<dbReference type="Pfam" id="PF10211">
    <property type="entry name" value="Ax_dynein_light"/>
    <property type="match status" value="1"/>
</dbReference>
<protein>
    <recommendedName>
        <fullName evidence="5">THO complex subunit 2</fullName>
    </recommendedName>
</protein>
<keyword evidence="4" id="KW-1185">Reference proteome</keyword>
<dbReference type="PANTHER" id="PTHR34894">
    <property type="entry name" value="SAM-DEPENDENT METHYLTRANSFERASE RSMI, CONSERVED SITE"/>
    <property type="match status" value="1"/>
</dbReference>
<dbReference type="EMBL" id="JBGBPQ010000015">
    <property type="protein sequence ID" value="KAL1510233.1"/>
    <property type="molecule type" value="Genomic_DNA"/>
</dbReference>
<reference evidence="3 4" key="1">
    <citation type="journal article" date="2024" name="Science">
        <title>Giant polyketide synthase enzymes in the biosynthesis of giant marine polyether toxins.</title>
        <authorList>
            <person name="Fallon T.R."/>
            <person name="Shende V.V."/>
            <person name="Wierzbicki I.H."/>
            <person name="Pendleton A.L."/>
            <person name="Watervoot N.F."/>
            <person name="Auber R.P."/>
            <person name="Gonzalez D.J."/>
            <person name="Wisecaver J.H."/>
            <person name="Moore B.S."/>
        </authorList>
    </citation>
    <scope>NUCLEOTIDE SEQUENCE [LARGE SCALE GENOMIC DNA]</scope>
    <source>
        <strain evidence="3 4">12B1</strain>
    </source>
</reference>
<gene>
    <name evidence="3" type="ORF">AB1Y20_006559</name>
</gene>
<sequence length="885" mass="97826">MTGHPRGASAPSRRPFSAVGSLRHHSDSPDAPAHAEAASPHAAPTPDCLTRDDAAELRRGSTDGGEGTHDEDATRLEAACVFPHWGSRASLRGPPGSYSPALSVFPGPVLLSPSPTSASFPPHRSRSPPPSKPAPHRGMILRMPRVPSDDYEGRRAFGGPRPPMHHSRERSSIGRASRSAPILDLRLRREMGLPVKPPRPPSTALPVEELQEEFVSGELPPPPPPPPLPEECAIYYLTETRQALEIPHASIPSRERYRVSPATRPTSRSEVRQLSEALERMLDEAGGSTALALQAWDQAFAELVRQVFVQCADRGELLGRVRRAYGHYFSELVHRLRALEATKREQQLHYLQEENRKLLEELGREEGSQHHVADVRRGVAQATALLGAQALGEKKRDERSTLTRLLDKFVQATPLEREKEWEGLLRACPADAQAGMLDRLWTVMSEERKLEAVRRLLADMAADGRAVLVEELAERLPLEERNATARRLLCQLTAHQMDRFCDLLPSIWGELSFLFTARLVNRLPPLDRKLFVLQINKVPEDDTRDLVPLSRGEHDKDVSLIPVSKLDTWRRYVATAEDEAALAIKYRSEQWLSQVASRCYEAALIKVLSCGHLVLRSGEEPTRLDWAKLVYGTLLRRNTPSPKEGCTTAQCARTELLALLAVSRTLPSHRSRVFARMCGVFGRSFSQDRVDRVLVVLAALFSRRSDTPASAAKKALSASKSPKIPLDGDDGYRPALRSIEKELGGAKRVDALLNQLEAAARPDVRTGVPGVELDAALILLLDEHDIACSTNTARLGVVFQKMGMTGDVRLDLELFAAIVRVCQPSASDELICNVFIDCAELAKEASPLTVEGQEVITPTIFSAVCQRYGIEVPEESQLHNENESE</sequence>
<evidence type="ECO:0000313" key="3">
    <source>
        <dbReference type="EMBL" id="KAL1510233.1"/>
    </source>
</evidence>
<comment type="caution">
    <text evidence="3">The sequence shown here is derived from an EMBL/GenBank/DDBJ whole genome shotgun (WGS) entry which is preliminary data.</text>
</comment>
<evidence type="ECO:0000256" key="2">
    <source>
        <dbReference type="SAM" id="MobiDB-lite"/>
    </source>
</evidence>
<keyword evidence="1" id="KW-0175">Coiled coil</keyword>
<evidence type="ECO:0000256" key="1">
    <source>
        <dbReference type="ARBA" id="ARBA00023054"/>
    </source>
</evidence>
<feature type="compositionally biased region" description="Basic and acidic residues" evidence="2">
    <location>
        <begin position="49"/>
        <end position="74"/>
    </location>
</feature>
<dbReference type="AlphaFoldDB" id="A0AB34J0K3"/>
<dbReference type="GO" id="GO:0005737">
    <property type="term" value="C:cytoplasm"/>
    <property type="evidence" value="ECO:0007669"/>
    <property type="project" value="UniProtKB-ARBA"/>
</dbReference>
<dbReference type="PANTHER" id="PTHR34894:SF5">
    <property type="entry name" value="EF-HAND DOMAIN-CONTAINING PROTEIN"/>
    <property type="match status" value="1"/>
</dbReference>